<dbReference type="InterPro" id="IPR015590">
    <property type="entry name" value="Aldehyde_DH_dom"/>
</dbReference>
<evidence type="ECO:0000259" key="3">
    <source>
        <dbReference type="Pfam" id="PF00171"/>
    </source>
</evidence>
<dbReference type="PANTHER" id="PTHR43353:SF5">
    <property type="entry name" value="SUCCINATE-SEMIALDEHYDE DEHYDROGENASE, MITOCHONDRIAL"/>
    <property type="match status" value="1"/>
</dbReference>
<comment type="caution">
    <text evidence="4">The sequence shown here is derived from an EMBL/GenBank/DDBJ whole genome shotgun (WGS) entry which is preliminary data.</text>
</comment>
<dbReference type="SUPFAM" id="SSF53720">
    <property type="entry name" value="ALDH-like"/>
    <property type="match status" value="1"/>
</dbReference>
<dbReference type="EMBL" id="FCOM02000067">
    <property type="protein sequence ID" value="SAL85968.1"/>
    <property type="molecule type" value="Genomic_DNA"/>
</dbReference>
<dbReference type="InterPro" id="IPR016162">
    <property type="entry name" value="Ald_DH_N"/>
</dbReference>
<dbReference type="GO" id="GO:0009450">
    <property type="term" value="P:gamma-aminobutyric acid catabolic process"/>
    <property type="evidence" value="ECO:0007669"/>
    <property type="project" value="TreeGrafter"/>
</dbReference>
<comment type="similarity">
    <text evidence="1">Belongs to the aldehyde dehydrogenase family.</text>
</comment>
<proteinExistence type="inferred from homology"/>
<keyword evidence="5" id="KW-1185">Reference proteome</keyword>
<dbReference type="InterPro" id="IPR050740">
    <property type="entry name" value="Aldehyde_DH_Superfamily"/>
</dbReference>
<name>A0A158KXS3_9BURK</name>
<gene>
    <name evidence="4" type="ORF">AWB74_07512</name>
</gene>
<evidence type="ECO:0000313" key="4">
    <source>
        <dbReference type="EMBL" id="SAL85968.1"/>
    </source>
</evidence>
<dbReference type="AlphaFoldDB" id="A0A158KXS3"/>
<keyword evidence="2" id="KW-0560">Oxidoreductase</keyword>
<evidence type="ECO:0000256" key="2">
    <source>
        <dbReference type="ARBA" id="ARBA00023002"/>
    </source>
</evidence>
<evidence type="ECO:0000313" key="5">
    <source>
        <dbReference type="Proteomes" id="UP000055019"/>
    </source>
</evidence>
<dbReference type="PANTHER" id="PTHR43353">
    <property type="entry name" value="SUCCINATE-SEMIALDEHYDE DEHYDROGENASE, MITOCHONDRIAL"/>
    <property type="match status" value="1"/>
</dbReference>
<dbReference type="GO" id="GO:0004777">
    <property type="term" value="F:succinate-semialdehyde dehydrogenase (NAD+) activity"/>
    <property type="evidence" value="ECO:0007669"/>
    <property type="project" value="TreeGrafter"/>
</dbReference>
<dbReference type="Pfam" id="PF00171">
    <property type="entry name" value="Aldedh"/>
    <property type="match status" value="1"/>
</dbReference>
<reference evidence="4" key="1">
    <citation type="submission" date="2016-01" db="EMBL/GenBank/DDBJ databases">
        <authorList>
            <person name="Peeters C."/>
        </authorList>
    </citation>
    <scope>NUCLEOTIDE SEQUENCE [LARGE SCALE GENOMIC DNA]</scope>
    <source>
        <strain evidence="4">LMG 29317</strain>
    </source>
</reference>
<sequence length="138" mass="14882">MKRGGEVTQAANYLEWFAEEARRIHGDNIAAPRRNQRIRVLHQPVGVCGAITSWTFPLSMVARRVGAALAAGCTVVHHPDPQTPFSALALCVLGENAGLLRGVLSVLTGNGETIRPTMVSDERMRKSPSRVPSKKVSG</sequence>
<dbReference type="Proteomes" id="UP000055019">
    <property type="component" value="Unassembled WGS sequence"/>
</dbReference>
<accession>A0A158KXS3</accession>
<feature type="domain" description="Aldehyde dehydrogenase" evidence="3">
    <location>
        <begin position="5"/>
        <end position="126"/>
    </location>
</feature>
<dbReference type="InterPro" id="IPR016161">
    <property type="entry name" value="Ald_DH/histidinol_DH"/>
</dbReference>
<organism evidence="4 5">
    <name type="scientific">Caballeronia arvi</name>
    <dbReference type="NCBI Taxonomy" id="1777135"/>
    <lineage>
        <taxon>Bacteria</taxon>
        <taxon>Pseudomonadati</taxon>
        <taxon>Pseudomonadota</taxon>
        <taxon>Betaproteobacteria</taxon>
        <taxon>Burkholderiales</taxon>
        <taxon>Burkholderiaceae</taxon>
        <taxon>Caballeronia</taxon>
    </lineage>
</organism>
<evidence type="ECO:0000256" key="1">
    <source>
        <dbReference type="ARBA" id="ARBA00009986"/>
    </source>
</evidence>
<protein>
    <submittedName>
        <fullName evidence="4">Succinate-semialdehyde dehydrogenase</fullName>
    </submittedName>
</protein>
<dbReference type="Gene3D" id="3.40.605.10">
    <property type="entry name" value="Aldehyde Dehydrogenase, Chain A, domain 1"/>
    <property type="match status" value="1"/>
</dbReference>